<evidence type="ECO:0000313" key="9">
    <source>
        <dbReference type="Proteomes" id="UP000249065"/>
    </source>
</evidence>
<keyword evidence="5" id="KW-0520">NAD</keyword>
<feature type="transmembrane region" description="Helical" evidence="5">
    <location>
        <begin position="438"/>
        <end position="456"/>
    </location>
</feature>
<comment type="caution">
    <text evidence="8">The sequence shown here is derived from an EMBL/GenBank/DDBJ whole genome shotgun (WGS) entry which is preliminary data.</text>
</comment>
<organism evidence="8 9">
    <name type="scientific">Roseicella frigidaeris</name>
    <dbReference type="NCBI Taxonomy" id="2230885"/>
    <lineage>
        <taxon>Bacteria</taxon>
        <taxon>Pseudomonadati</taxon>
        <taxon>Pseudomonadota</taxon>
        <taxon>Alphaproteobacteria</taxon>
        <taxon>Acetobacterales</taxon>
        <taxon>Roseomonadaceae</taxon>
        <taxon>Roseicella</taxon>
    </lineage>
</organism>
<dbReference type="GO" id="GO:0042773">
    <property type="term" value="P:ATP synthesis coupled electron transport"/>
    <property type="evidence" value="ECO:0007669"/>
    <property type="project" value="InterPro"/>
</dbReference>
<keyword evidence="5" id="KW-0830">Ubiquinone</keyword>
<dbReference type="GO" id="GO:0008137">
    <property type="term" value="F:NADH dehydrogenase (ubiquinone) activity"/>
    <property type="evidence" value="ECO:0007669"/>
    <property type="project" value="InterPro"/>
</dbReference>
<evidence type="ECO:0000313" key="8">
    <source>
        <dbReference type="EMBL" id="RAI60190.1"/>
    </source>
</evidence>
<comment type="catalytic activity">
    <reaction evidence="5">
        <text>a quinone + NADH + 5 H(+)(in) = a quinol + NAD(+) + 4 H(+)(out)</text>
        <dbReference type="Rhea" id="RHEA:57888"/>
        <dbReference type="ChEBI" id="CHEBI:15378"/>
        <dbReference type="ChEBI" id="CHEBI:24646"/>
        <dbReference type="ChEBI" id="CHEBI:57540"/>
        <dbReference type="ChEBI" id="CHEBI:57945"/>
        <dbReference type="ChEBI" id="CHEBI:132124"/>
    </reaction>
</comment>
<dbReference type="NCBIfam" id="TIGR01770">
    <property type="entry name" value="NDH_I_N"/>
    <property type="match status" value="1"/>
</dbReference>
<feature type="transmembrane region" description="Helical" evidence="5">
    <location>
        <begin position="94"/>
        <end position="115"/>
    </location>
</feature>
<dbReference type="EMBL" id="QLIX01000002">
    <property type="protein sequence ID" value="RAI60190.1"/>
    <property type="molecule type" value="Genomic_DNA"/>
</dbReference>
<dbReference type="Proteomes" id="UP000249065">
    <property type="component" value="Unassembled WGS sequence"/>
</dbReference>
<evidence type="ECO:0000256" key="5">
    <source>
        <dbReference type="HAMAP-Rule" id="MF_00445"/>
    </source>
</evidence>
<dbReference type="Pfam" id="PF00361">
    <property type="entry name" value="Proton_antipo_M"/>
    <property type="match status" value="1"/>
</dbReference>
<evidence type="ECO:0000259" key="7">
    <source>
        <dbReference type="Pfam" id="PF00361"/>
    </source>
</evidence>
<dbReference type="PANTHER" id="PTHR22773">
    <property type="entry name" value="NADH DEHYDROGENASE"/>
    <property type="match status" value="1"/>
</dbReference>
<dbReference type="GO" id="GO:0050136">
    <property type="term" value="F:NADH dehydrogenase (quinone) (non-electrogenic) activity"/>
    <property type="evidence" value="ECO:0007669"/>
    <property type="project" value="UniProtKB-UniRule"/>
</dbReference>
<feature type="transmembrane region" description="Helical" evidence="5">
    <location>
        <begin position="361"/>
        <end position="381"/>
    </location>
</feature>
<feature type="transmembrane region" description="Helical" evidence="5">
    <location>
        <begin position="387"/>
        <end position="417"/>
    </location>
</feature>
<dbReference type="AlphaFoldDB" id="A0A327MB83"/>
<keyword evidence="8" id="KW-0560">Oxidoreductase</keyword>
<evidence type="ECO:0000256" key="1">
    <source>
        <dbReference type="ARBA" id="ARBA00004127"/>
    </source>
</evidence>
<feature type="transmembrane region" description="Helical" evidence="5">
    <location>
        <begin position="233"/>
        <end position="254"/>
    </location>
</feature>
<keyword evidence="4 5" id="KW-0472">Membrane</keyword>
<reference evidence="9" key="1">
    <citation type="submission" date="2018-06" db="EMBL/GenBank/DDBJ databases">
        <authorList>
            <person name="Khan S.A."/>
        </authorList>
    </citation>
    <scope>NUCLEOTIDE SEQUENCE [LARGE SCALE GENOMIC DNA]</scope>
    <source>
        <strain evidence="9">DB-1506</strain>
    </source>
</reference>
<evidence type="ECO:0000256" key="4">
    <source>
        <dbReference type="ARBA" id="ARBA00023136"/>
    </source>
</evidence>
<sequence>MIWTLALPELVLAVSGLVILAAGVIPKRDTFFPVSMACVGALLLTAVLVLGQGEGTALSGHYVSDAFSGFMKFLAIAAAAVGILLALDYNEKEGLARFEFPILMLFATLGMMVMISANDLLSLYLGLELLSLPLYVIAAFNRDSGRSAEAGLKYFVLGALASGLLLYGTSLVYGFAGTTNFDRLGEAFSVLESVSPGVVVGIVFIIAGLAFKVSAVPFHMWTPDVYEGAPTPVTAFFASAPKVAAIALLARVLLGPFGDLVAQWSQVITLVSLGSMIFGAFAAIGQRNLKRLMAYSSIGHVGYALMGLAVGTDIGLRGLLVYMAIYVFMNLGTFAVLVSMRRQGRAVEGIGDLAGLGRTDPVTAMWMAVFMFSMAGIPPLAGFFGKLYVFLAAVQAGFWTLAVVGVLTSVVSAYYYLRIVKVMYFDAPAGSLDRAPSSLTLVMAGTGLFTVFFALWPAPMLAAAQAAAAALLG</sequence>
<feature type="transmembrane region" description="Helical" evidence="5">
    <location>
        <begin position="196"/>
        <end position="221"/>
    </location>
</feature>
<name>A0A327MB83_9PROT</name>
<dbReference type="HAMAP" id="MF_00445">
    <property type="entry name" value="NDH1_NuoN_1"/>
    <property type="match status" value="1"/>
</dbReference>
<dbReference type="RefSeq" id="WP_111468376.1">
    <property type="nucleotide sequence ID" value="NZ_QLIX01000002.1"/>
</dbReference>
<feature type="transmembrane region" description="Helical" evidence="5">
    <location>
        <begin position="292"/>
        <end position="312"/>
    </location>
</feature>
<keyword evidence="5" id="KW-0813">Transport</keyword>
<gene>
    <name evidence="5" type="primary">nuoN</name>
    <name evidence="8" type="ORF">DOO78_03665</name>
</gene>
<feature type="transmembrane region" description="Helical" evidence="5">
    <location>
        <begin position="70"/>
        <end position="87"/>
    </location>
</feature>
<evidence type="ECO:0000256" key="3">
    <source>
        <dbReference type="ARBA" id="ARBA00022989"/>
    </source>
</evidence>
<dbReference type="GO" id="GO:0005886">
    <property type="term" value="C:plasma membrane"/>
    <property type="evidence" value="ECO:0007669"/>
    <property type="project" value="UniProtKB-SubCell"/>
</dbReference>
<feature type="transmembrane region" description="Helical" evidence="5">
    <location>
        <begin position="152"/>
        <end position="176"/>
    </location>
</feature>
<dbReference type="OrthoDB" id="9811718at2"/>
<keyword evidence="5" id="KW-1003">Cell membrane</keyword>
<feature type="transmembrane region" description="Helical" evidence="5">
    <location>
        <begin position="318"/>
        <end position="340"/>
    </location>
</feature>
<keyword evidence="3 5" id="KW-1133">Transmembrane helix</keyword>
<keyword evidence="5" id="KW-0874">Quinone</keyword>
<accession>A0A327MB83</accession>
<feature type="transmembrane region" description="Helical" evidence="5">
    <location>
        <begin position="6"/>
        <end position="24"/>
    </location>
</feature>
<dbReference type="InterPro" id="IPR010096">
    <property type="entry name" value="NADH-Q_OxRdtase_suN/2"/>
</dbReference>
<keyword evidence="2 5" id="KW-0812">Transmembrane</keyword>
<feature type="domain" description="NADH:quinone oxidoreductase/Mrp antiporter transmembrane" evidence="7">
    <location>
        <begin position="117"/>
        <end position="411"/>
    </location>
</feature>
<feature type="transmembrane region" description="Helical" evidence="5">
    <location>
        <begin position="266"/>
        <end position="285"/>
    </location>
</feature>
<dbReference type="NCBIfam" id="NF004440">
    <property type="entry name" value="PRK05777.1-3"/>
    <property type="match status" value="1"/>
</dbReference>
<comment type="similarity">
    <text evidence="5">Belongs to the complex I subunit 2 family.</text>
</comment>
<dbReference type="GO" id="GO:0048038">
    <property type="term" value="F:quinone binding"/>
    <property type="evidence" value="ECO:0007669"/>
    <property type="project" value="UniProtKB-KW"/>
</dbReference>
<feature type="transmembrane region" description="Helical" evidence="5">
    <location>
        <begin position="121"/>
        <end position="140"/>
    </location>
</feature>
<comment type="subcellular location">
    <subcellularLocation>
        <location evidence="5">Cell membrane</location>
        <topology evidence="5">Multi-pass membrane protein</topology>
    </subcellularLocation>
    <subcellularLocation>
        <location evidence="1">Endomembrane system</location>
        <topology evidence="1">Multi-pass membrane protein</topology>
    </subcellularLocation>
    <subcellularLocation>
        <location evidence="6">Membrane</location>
        <topology evidence="6">Multi-pass membrane protein</topology>
    </subcellularLocation>
</comment>
<protein>
    <recommendedName>
        <fullName evidence="5">NADH-quinone oxidoreductase subunit N</fullName>
        <ecNumber evidence="5">7.1.1.-</ecNumber>
    </recommendedName>
    <alternativeName>
        <fullName evidence="5">NADH dehydrogenase I subunit N</fullName>
    </alternativeName>
    <alternativeName>
        <fullName evidence="5">NDH-1 subunit N</fullName>
    </alternativeName>
</protein>
<dbReference type="GO" id="GO:0012505">
    <property type="term" value="C:endomembrane system"/>
    <property type="evidence" value="ECO:0007669"/>
    <property type="project" value="UniProtKB-SubCell"/>
</dbReference>
<keyword evidence="5" id="KW-1278">Translocase</keyword>
<keyword evidence="9" id="KW-1185">Reference proteome</keyword>
<comment type="subunit">
    <text evidence="5">NDH-1 is composed of 14 different subunits. Subunits NuoA, H, J, K, L, M, N constitute the membrane sector of the complex.</text>
</comment>
<dbReference type="InterPro" id="IPR001750">
    <property type="entry name" value="ND/Mrp_TM"/>
</dbReference>
<comment type="function">
    <text evidence="5">NDH-1 shuttles electrons from NADH, via FMN and iron-sulfur (Fe-S) centers, to quinones in the respiratory chain. The immediate electron acceptor for the enzyme in this species is believed to be ubiquinone. Couples the redox reaction to proton translocation (for every two electrons transferred, four hydrogen ions are translocated across the cytoplasmic membrane), and thus conserves the redox energy in a proton gradient.</text>
</comment>
<evidence type="ECO:0000256" key="2">
    <source>
        <dbReference type="ARBA" id="ARBA00022692"/>
    </source>
</evidence>
<dbReference type="EC" id="7.1.1.-" evidence="5"/>
<evidence type="ECO:0000256" key="6">
    <source>
        <dbReference type="RuleBase" id="RU000320"/>
    </source>
</evidence>
<proteinExistence type="inferred from homology"/>
<feature type="transmembrane region" description="Helical" evidence="5">
    <location>
        <begin position="31"/>
        <end position="50"/>
    </location>
</feature>